<dbReference type="RefSeq" id="WP_213668462.1">
    <property type="nucleotide sequence ID" value="NZ_JAHCDA010000001.1"/>
</dbReference>
<proteinExistence type="predicted"/>
<name>A0ABS5Q7Z8_9PROT</name>
<keyword evidence="1" id="KW-0449">Lipoprotein</keyword>
<dbReference type="EMBL" id="JAHCDA010000001">
    <property type="protein sequence ID" value="MBS7809796.1"/>
    <property type="molecule type" value="Genomic_DNA"/>
</dbReference>
<dbReference type="Proteomes" id="UP000766336">
    <property type="component" value="Unassembled WGS sequence"/>
</dbReference>
<sequence length="209" mass="22371">MRAPLILLLLLAGCGHDSPLSETGRLLGLGTGQETDRLAIAEAESGEDSDRPQLRLALGRRSASATLLQQQGDRRLWRAPGGVVIATDGPRVVATAGLPQIVMATRIDGTDPLDDARPLLERSAEARRLVDIAGASRAPETMRFGLAFDCRLRGDLTEEGLILVVERCRIPGLSPVTNRFWASPETGQVNFAEQWVGPGMGPLSLDFGP</sequence>
<dbReference type="InterPro" id="IPR023373">
    <property type="entry name" value="YmcC_sf"/>
</dbReference>
<gene>
    <name evidence="1" type="ORF">KHU32_02530</name>
</gene>
<reference evidence="1 2" key="1">
    <citation type="submission" date="2021-05" db="EMBL/GenBank/DDBJ databases">
        <title>Roseococcus sp. XZZS9, whole genome shotgun sequencing project.</title>
        <authorList>
            <person name="Zhao G."/>
            <person name="Shen L."/>
        </authorList>
    </citation>
    <scope>NUCLEOTIDE SEQUENCE [LARGE SCALE GENOMIC DNA]</scope>
    <source>
        <strain evidence="1 2">XZZS9</strain>
    </source>
</reference>
<evidence type="ECO:0000313" key="1">
    <source>
        <dbReference type="EMBL" id="MBS7809796.1"/>
    </source>
</evidence>
<dbReference type="Pfam" id="PF11102">
    <property type="entry name" value="YjbF"/>
    <property type="match status" value="1"/>
</dbReference>
<dbReference type="SUPFAM" id="SSF159270">
    <property type="entry name" value="YmcC-like"/>
    <property type="match status" value="1"/>
</dbReference>
<dbReference type="Gene3D" id="2.40.360.10">
    <property type="entry name" value="YmcC-like"/>
    <property type="match status" value="1"/>
</dbReference>
<dbReference type="InterPro" id="IPR021308">
    <property type="entry name" value="GfcB"/>
</dbReference>
<protein>
    <submittedName>
        <fullName evidence="1">YjbF family lipoprotein</fullName>
    </submittedName>
</protein>
<organism evidence="1 2">
    <name type="scientific">Roseococcus pinisoli</name>
    <dbReference type="NCBI Taxonomy" id="2835040"/>
    <lineage>
        <taxon>Bacteria</taxon>
        <taxon>Pseudomonadati</taxon>
        <taxon>Pseudomonadota</taxon>
        <taxon>Alphaproteobacteria</taxon>
        <taxon>Acetobacterales</taxon>
        <taxon>Roseomonadaceae</taxon>
        <taxon>Roseococcus</taxon>
    </lineage>
</organism>
<keyword evidence="2" id="KW-1185">Reference proteome</keyword>
<accession>A0ABS5Q7Z8</accession>
<evidence type="ECO:0000313" key="2">
    <source>
        <dbReference type="Proteomes" id="UP000766336"/>
    </source>
</evidence>
<comment type="caution">
    <text evidence="1">The sequence shown here is derived from an EMBL/GenBank/DDBJ whole genome shotgun (WGS) entry which is preliminary data.</text>
</comment>